<accession>A0A3P7L796</accession>
<evidence type="ECO:0000313" key="4">
    <source>
        <dbReference type="EMBL" id="VDM75212.1"/>
    </source>
</evidence>
<dbReference type="EMBL" id="UYYB01095044">
    <property type="protein sequence ID" value="VDM75212.1"/>
    <property type="molecule type" value="Genomic_DNA"/>
</dbReference>
<dbReference type="PANTHER" id="PTHR11461">
    <property type="entry name" value="SERINE PROTEASE INHIBITOR, SERPIN"/>
    <property type="match status" value="1"/>
</dbReference>
<comment type="similarity">
    <text evidence="1 2">Belongs to the serpin family.</text>
</comment>
<organism evidence="4 5">
    <name type="scientific">Strongylus vulgaris</name>
    <name type="common">Blood worm</name>
    <dbReference type="NCBI Taxonomy" id="40348"/>
    <lineage>
        <taxon>Eukaryota</taxon>
        <taxon>Metazoa</taxon>
        <taxon>Ecdysozoa</taxon>
        <taxon>Nematoda</taxon>
        <taxon>Chromadorea</taxon>
        <taxon>Rhabditida</taxon>
        <taxon>Rhabditina</taxon>
        <taxon>Rhabditomorpha</taxon>
        <taxon>Strongyloidea</taxon>
        <taxon>Strongylidae</taxon>
        <taxon>Strongylus</taxon>
    </lineage>
</organism>
<reference evidence="4 5" key="1">
    <citation type="submission" date="2018-11" db="EMBL/GenBank/DDBJ databases">
        <authorList>
            <consortium name="Pathogen Informatics"/>
        </authorList>
    </citation>
    <scope>NUCLEOTIDE SEQUENCE [LARGE SCALE GENOMIC DNA]</scope>
</reference>
<evidence type="ECO:0000313" key="5">
    <source>
        <dbReference type="Proteomes" id="UP000270094"/>
    </source>
</evidence>
<dbReference type="GO" id="GO:0004867">
    <property type="term" value="F:serine-type endopeptidase inhibitor activity"/>
    <property type="evidence" value="ECO:0007669"/>
    <property type="project" value="InterPro"/>
</dbReference>
<dbReference type="OrthoDB" id="9518664at2759"/>
<dbReference type="InterPro" id="IPR023795">
    <property type="entry name" value="Serpin_CS"/>
</dbReference>
<dbReference type="PROSITE" id="PS00284">
    <property type="entry name" value="SERPIN"/>
    <property type="match status" value="1"/>
</dbReference>
<dbReference type="AlphaFoldDB" id="A0A3P7L796"/>
<dbReference type="InterPro" id="IPR042185">
    <property type="entry name" value="Serpin_sf_2"/>
</dbReference>
<dbReference type="SMART" id="SM00093">
    <property type="entry name" value="SERPIN"/>
    <property type="match status" value="1"/>
</dbReference>
<dbReference type="InterPro" id="IPR036186">
    <property type="entry name" value="Serpin_sf"/>
</dbReference>
<proteinExistence type="inferred from homology"/>
<dbReference type="Pfam" id="PF00079">
    <property type="entry name" value="Serpin"/>
    <property type="match status" value="3"/>
</dbReference>
<dbReference type="InterPro" id="IPR000215">
    <property type="entry name" value="Serpin_fam"/>
</dbReference>
<dbReference type="Proteomes" id="UP000270094">
    <property type="component" value="Unassembled WGS sequence"/>
</dbReference>
<dbReference type="PANTHER" id="PTHR11461:SF211">
    <property type="entry name" value="GH10112P-RELATED"/>
    <property type="match status" value="1"/>
</dbReference>
<dbReference type="SUPFAM" id="SSF56574">
    <property type="entry name" value="Serpins"/>
    <property type="match status" value="3"/>
</dbReference>
<sequence>MRGERMEEPVLLNSESDIAITEYYSSLSQQISNATSRVQARIANGFFLNKEYILKKSYEDKITKKYAAKVESLDFNKADETAKIINDFVSNATENKITKLVNEEAVKDAFSLVVNAIYLKAKWNYKFLATNSVQQEFFSLENISRQIDFMNDYRIKRLYAEDSNVEVLSLQSVSGPQFRFGLEELRKSLDGTKVQNLLSKLSKTYISVDEEGTTAAAATAFVADNLFAIVMEEPKKFVADHPFLFILTKDKHPLFMGQFVDEEGTTAAAATAFVADNMFAIVMEEPKKFVADHPFLFILTKDMHPLFMGQVTCQKCSFSSFPVAGTDFGLKMLHNAPVGQSLVVSPLSVIFALAMVQVGAKGSTKSQINNAISKGSSDKAIIDYYSDLSQEVLKAKNGVLNRIANGFFLNKDYQIKKEYQDKITEKFSARIEAHDFQKAEQTAEKVPVQIINKFVSNVTEGKIQNMVQADVIRGAFSLIVNAIYFTAKWDHKFYKWGNSKKMFFTSKGNGREVMS</sequence>
<evidence type="ECO:0000256" key="1">
    <source>
        <dbReference type="ARBA" id="ARBA00009500"/>
    </source>
</evidence>
<evidence type="ECO:0000256" key="2">
    <source>
        <dbReference type="RuleBase" id="RU000411"/>
    </source>
</evidence>
<name>A0A3P7L796_STRVU</name>
<feature type="domain" description="Serpin" evidence="3">
    <location>
        <begin position="1"/>
        <end position="314"/>
    </location>
</feature>
<dbReference type="Gene3D" id="3.30.497.10">
    <property type="entry name" value="Antithrombin, subunit I, domain 2"/>
    <property type="match status" value="2"/>
</dbReference>
<dbReference type="InterPro" id="IPR023796">
    <property type="entry name" value="Serpin_dom"/>
</dbReference>
<keyword evidence="5" id="KW-1185">Reference proteome</keyword>
<gene>
    <name evidence="4" type="ORF">SVUK_LOCUS10210</name>
</gene>
<dbReference type="GO" id="GO:0005615">
    <property type="term" value="C:extracellular space"/>
    <property type="evidence" value="ECO:0007669"/>
    <property type="project" value="InterPro"/>
</dbReference>
<evidence type="ECO:0000259" key="3">
    <source>
        <dbReference type="SMART" id="SM00093"/>
    </source>
</evidence>
<dbReference type="InterPro" id="IPR042178">
    <property type="entry name" value="Serpin_sf_1"/>
</dbReference>
<dbReference type="Gene3D" id="2.30.39.10">
    <property type="entry name" value="Alpha-1-antitrypsin, domain 1"/>
    <property type="match status" value="3"/>
</dbReference>
<protein>
    <recommendedName>
        <fullName evidence="3">Serpin domain-containing protein</fullName>
    </recommendedName>
</protein>